<evidence type="ECO:0000313" key="2">
    <source>
        <dbReference type="Proteomes" id="UP000265180"/>
    </source>
</evidence>
<sequence>DTEGWEWGSGFSPSHVLHSFPGDSPVVSESPEYVVNCTQRFWLPPATICWENAVGPEEFAKCRLLILQNRAALQALSISSGVEEGGSSYNHKAKEEIQGIHSEHQKMEDTVKTVEMVFVSLAEKRKEGTMKQHLANTRDNIYDRSDVAHRLERQFSTLERTLLNAQHRIGK</sequence>
<dbReference type="AlphaFoldDB" id="A0A3P9KAJ1"/>
<protein>
    <submittedName>
        <fullName evidence="1">Si:ch211-57n23.1</fullName>
    </submittedName>
</protein>
<proteinExistence type="predicted"/>
<reference key="1">
    <citation type="journal article" date="2007" name="Nature">
        <title>The medaka draft genome and insights into vertebrate genome evolution.</title>
        <authorList>
            <person name="Kasahara M."/>
            <person name="Naruse K."/>
            <person name="Sasaki S."/>
            <person name="Nakatani Y."/>
            <person name="Qu W."/>
            <person name="Ahsan B."/>
            <person name="Yamada T."/>
            <person name="Nagayasu Y."/>
            <person name="Doi K."/>
            <person name="Kasai Y."/>
            <person name="Jindo T."/>
            <person name="Kobayashi D."/>
            <person name="Shimada A."/>
            <person name="Toyoda A."/>
            <person name="Kuroki Y."/>
            <person name="Fujiyama A."/>
            <person name="Sasaki T."/>
            <person name="Shimizu A."/>
            <person name="Asakawa S."/>
            <person name="Shimizu N."/>
            <person name="Hashimoto S."/>
            <person name="Yang J."/>
            <person name="Lee Y."/>
            <person name="Matsushima K."/>
            <person name="Sugano S."/>
            <person name="Sakaizumi M."/>
            <person name="Narita T."/>
            <person name="Ohishi K."/>
            <person name="Haga S."/>
            <person name="Ohta F."/>
            <person name="Nomoto H."/>
            <person name="Nogata K."/>
            <person name="Morishita T."/>
            <person name="Endo T."/>
            <person name="Shin-I T."/>
            <person name="Takeda H."/>
            <person name="Morishita S."/>
            <person name="Kohara Y."/>
        </authorList>
    </citation>
    <scope>NUCLEOTIDE SEQUENCE [LARGE SCALE GENOMIC DNA]</scope>
    <source>
        <strain>Hd-rR</strain>
    </source>
</reference>
<dbReference type="Ensembl" id="ENSORLT00020006391.1">
    <property type="protein sequence ID" value="ENSORLP00020005382.1"/>
    <property type="gene ID" value="ENSORLG00020006180.1"/>
</dbReference>
<accession>A0A3P9KAJ1</accession>
<name>A0A3P9KAJ1_ORYLA</name>
<organism evidence="1 2">
    <name type="scientific">Oryzias latipes</name>
    <name type="common">Japanese rice fish</name>
    <name type="synonym">Japanese killifish</name>
    <dbReference type="NCBI Taxonomy" id="8090"/>
    <lineage>
        <taxon>Eukaryota</taxon>
        <taxon>Metazoa</taxon>
        <taxon>Chordata</taxon>
        <taxon>Craniata</taxon>
        <taxon>Vertebrata</taxon>
        <taxon>Euteleostomi</taxon>
        <taxon>Actinopterygii</taxon>
        <taxon>Neopterygii</taxon>
        <taxon>Teleostei</taxon>
        <taxon>Neoteleostei</taxon>
        <taxon>Acanthomorphata</taxon>
        <taxon>Ovalentaria</taxon>
        <taxon>Atherinomorphae</taxon>
        <taxon>Beloniformes</taxon>
        <taxon>Adrianichthyidae</taxon>
        <taxon>Oryziinae</taxon>
        <taxon>Oryzias</taxon>
    </lineage>
</organism>
<dbReference type="Proteomes" id="UP000265180">
    <property type="component" value="Chromosome 11"/>
</dbReference>
<reference evidence="1" key="4">
    <citation type="submission" date="2025-09" db="UniProtKB">
        <authorList>
            <consortium name="Ensembl"/>
        </authorList>
    </citation>
    <scope>IDENTIFICATION</scope>
    <source>
        <strain evidence="1">HNI</strain>
    </source>
</reference>
<reference evidence="1" key="3">
    <citation type="submission" date="2025-08" db="UniProtKB">
        <authorList>
            <consortium name="Ensembl"/>
        </authorList>
    </citation>
    <scope>IDENTIFICATION</scope>
    <source>
        <strain evidence="1">HNI</strain>
    </source>
</reference>
<evidence type="ECO:0000313" key="1">
    <source>
        <dbReference type="Ensembl" id="ENSORLP00020005382.1"/>
    </source>
</evidence>
<reference evidence="1 2" key="2">
    <citation type="submission" date="2017-04" db="EMBL/GenBank/DDBJ databases">
        <title>CpG methylation of centromeres and impact of large insertions on vertebrate speciation.</title>
        <authorList>
            <person name="Ichikawa K."/>
            <person name="Yoshimura J."/>
            <person name="Morishita S."/>
        </authorList>
    </citation>
    <scope>NUCLEOTIDE SEQUENCE</scope>
    <source>
        <strain evidence="1 2">HNI</strain>
    </source>
</reference>